<proteinExistence type="predicted"/>
<dbReference type="Proteomes" id="UP000029981">
    <property type="component" value="Chromosome 5"/>
</dbReference>
<reference evidence="1 2" key="3">
    <citation type="journal article" date="2010" name="BMC Genomics">
        <title>Transcriptome sequencing and comparative analysis of cucumber flowers with different sex types.</title>
        <authorList>
            <person name="Guo S."/>
            <person name="Zheng Y."/>
            <person name="Joung J.G."/>
            <person name="Liu S."/>
            <person name="Zhang Z."/>
            <person name="Crasta O.R."/>
            <person name="Sobral B.W."/>
            <person name="Xu Y."/>
            <person name="Huang S."/>
            <person name="Fei Z."/>
        </authorList>
    </citation>
    <scope>NUCLEOTIDE SEQUENCE [LARGE SCALE GENOMIC DNA]</scope>
    <source>
        <strain evidence="2">cv. 9930</strain>
    </source>
</reference>
<organism evidence="1 2">
    <name type="scientific">Cucumis sativus</name>
    <name type="common">Cucumber</name>
    <dbReference type="NCBI Taxonomy" id="3659"/>
    <lineage>
        <taxon>Eukaryota</taxon>
        <taxon>Viridiplantae</taxon>
        <taxon>Streptophyta</taxon>
        <taxon>Embryophyta</taxon>
        <taxon>Tracheophyta</taxon>
        <taxon>Spermatophyta</taxon>
        <taxon>Magnoliopsida</taxon>
        <taxon>eudicotyledons</taxon>
        <taxon>Gunneridae</taxon>
        <taxon>Pentapetalae</taxon>
        <taxon>rosids</taxon>
        <taxon>fabids</taxon>
        <taxon>Cucurbitales</taxon>
        <taxon>Cucurbitaceae</taxon>
        <taxon>Benincaseae</taxon>
        <taxon>Cucumis</taxon>
    </lineage>
</organism>
<gene>
    <name evidence="1" type="ORF">Csa_5G173465</name>
</gene>
<accession>A0A0A0KNE9</accession>
<dbReference type="AlphaFoldDB" id="A0A0A0KNE9"/>
<name>A0A0A0KNE9_CUCSA</name>
<reference evidence="1 2" key="2">
    <citation type="journal article" date="2009" name="PLoS ONE">
        <title>An integrated genetic and cytogenetic map of the cucumber genome.</title>
        <authorList>
            <person name="Ren Y."/>
            <person name="Zhang Z."/>
            <person name="Liu J."/>
            <person name="Staub J.E."/>
            <person name="Han Y."/>
            <person name="Cheng Z."/>
            <person name="Li X."/>
            <person name="Lu J."/>
            <person name="Miao H."/>
            <person name="Kang H."/>
            <person name="Xie B."/>
            <person name="Gu X."/>
            <person name="Wang X."/>
            <person name="Du Y."/>
            <person name="Jin W."/>
            <person name="Huang S."/>
        </authorList>
    </citation>
    <scope>NUCLEOTIDE SEQUENCE [LARGE SCALE GENOMIC DNA]</scope>
    <source>
        <strain evidence="2">cv. 9930</strain>
    </source>
</reference>
<reference evidence="1 2" key="4">
    <citation type="journal article" date="2011" name="BMC Genomics">
        <title>RNA-Seq improves annotation of protein-coding genes in the cucumber genome.</title>
        <authorList>
            <person name="Li Z."/>
            <person name="Zhang Z."/>
            <person name="Yan P."/>
            <person name="Huang S."/>
            <person name="Fei Z."/>
            <person name="Lin K."/>
        </authorList>
    </citation>
    <scope>NUCLEOTIDE SEQUENCE [LARGE SCALE GENOMIC DNA]</scope>
    <source>
        <strain evidence="2">cv. 9930</strain>
    </source>
</reference>
<dbReference type="Gramene" id="KGN50419">
    <property type="protein sequence ID" value="KGN50419"/>
    <property type="gene ID" value="Csa_5G173465"/>
</dbReference>
<protein>
    <submittedName>
        <fullName evidence="1">Uncharacterized protein</fullName>
    </submittedName>
</protein>
<sequence>MRNPFQCNLLLYSQRQHLMNCCHCPLLHPLLCFNGPHIILRNVLIWRPIRKPLPFPHCNSEILPYLKPRGKIHNERESNVLSITSFLSINPLPGSLYCTNSKTWISFYNFNVLIPSFFSIKESKELRVFENYRIFKIVR</sequence>
<keyword evidence="2" id="KW-1185">Reference proteome</keyword>
<dbReference type="EMBL" id="CM002926">
    <property type="protein sequence ID" value="KGN50419.1"/>
    <property type="molecule type" value="Genomic_DNA"/>
</dbReference>
<evidence type="ECO:0000313" key="2">
    <source>
        <dbReference type="Proteomes" id="UP000029981"/>
    </source>
</evidence>
<reference evidence="1 2" key="1">
    <citation type="journal article" date="2009" name="Nat. Genet.">
        <title>The genome of the cucumber, Cucumis sativus L.</title>
        <authorList>
            <person name="Huang S."/>
            <person name="Li R."/>
            <person name="Zhang Z."/>
            <person name="Li L."/>
            <person name="Gu X."/>
            <person name="Fan W."/>
            <person name="Lucas W.J."/>
            <person name="Wang X."/>
            <person name="Xie B."/>
            <person name="Ni P."/>
            <person name="Ren Y."/>
            <person name="Zhu H."/>
            <person name="Li J."/>
            <person name="Lin K."/>
            <person name="Jin W."/>
            <person name="Fei Z."/>
            <person name="Li G."/>
            <person name="Staub J."/>
            <person name="Kilian A."/>
            <person name="van der Vossen E.A."/>
            <person name="Wu Y."/>
            <person name="Guo J."/>
            <person name="He J."/>
            <person name="Jia Z."/>
            <person name="Ren Y."/>
            <person name="Tian G."/>
            <person name="Lu Y."/>
            <person name="Ruan J."/>
            <person name="Qian W."/>
            <person name="Wang M."/>
            <person name="Huang Q."/>
            <person name="Li B."/>
            <person name="Xuan Z."/>
            <person name="Cao J."/>
            <person name="Asan"/>
            <person name="Wu Z."/>
            <person name="Zhang J."/>
            <person name="Cai Q."/>
            <person name="Bai Y."/>
            <person name="Zhao B."/>
            <person name="Han Y."/>
            <person name="Li Y."/>
            <person name="Li X."/>
            <person name="Wang S."/>
            <person name="Shi Q."/>
            <person name="Liu S."/>
            <person name="Cho W.K."/>
            <person name="Kim J.Y."/>
            <person name="Xu Y."/>
            <person name="Heller-Uszynska K."/>
            <person name="Miao H."/>
            <person name="Cheng Z."/>
            <person name="Zhang S."/>
            <person name="Wu J."/>
            <person name="Yang Y."/>
            <person name="Kang H."/>
            <person name="Li M."/>
            <person name="Liang H."/>
            <person name="Ren X."/>
            <person name="Shi Z."/>
            <person name="Wen M."/>
            <person name="Jian M."/>
            <person name="Yang H."/>
            <person name="Zhang G."/>
            <person name="Yang Z."/>
            <person name="Chen R."/>
            <person name="Liu S."/>
            <person name="Li J."/>
            <person name="Ma L."/>
            <person name="Liu H."/>
            <person name="Zhou Y."/>
            <person name="Zhao J."/>
            <person name="Fang X."/>
            <person name="Li G."/>
            <person name="Fang L."/>
            <person name="Li Y."/>
            <person name="Liu D."/>
            <person name="Zheng H."/>
            <person name="Zhang Y."/>
            <person name="Qin N."/>
            <person name="Li Z."/>
            <person name="Yang G."/>
            <person name="Yang S."/>
            <person name="Bolund L."/>
            <person name="Kristiansen K."/>
            <person name="Zheng H."/>
            <person name="Li S."/>
            <person name="Zhang X."/>
            <person name="Yang H."/>
            <person name="Wang J."/>
            <person name="Sun R."/>
            <person name="Zhang B."/>
            <person name="Jiang S."/>
            <person name="Wang J."/>
            <person name="Du Y."/>
            <person name="Li S."/>
        </authorList>
    </citation>
    <scope>NUCLEOTIDE SEQUENCE [LARGE SCALE GENOMIC DNA]</scope>
    <source>
        <strain evidence="2">cv. 9930</strain>
    </source>
</reference>
<evidence type="ECO:0000313" key="1">
    <source>
        <dbReference type="EMBL" id="KGN50419.1"/>
    </source>
</evidence>